<evidence type="ECO:0000313" key="2">
    <source>
        <dbReference type="EMBL" id="KAK2592338.1"/>
    </source>
</evidence>
<keyword evidence="1" id="KW-0732">Signal</keyword>
<sequence>MFGQAKALALTFALAQAAAAVGNAVVKNNCDFPVTLWSVGTNISPPNTITPGGSYSEQFRTDPNTGGIALKITRDPDGLWTGKPQTVYAYNLKDGRIWYDLSSVFGDTFAGCKLVECSADTSCACIVWPNGTSPPGSQVKNCQPNADVTLTLCSQ</sequence>
<dbReference type="PANTHER" id="PTHR36195">
    <property type="entry name" value="DOMAIN PROTEIN, PUTATIVE (AFU_ORTHOLOGUE AFUA_5G01990)-RELATED-RELATED"/>
    <property type="match status" value="1"/>
</dbReference>
<proteinExistence type="predicted"/>
<feature type="chain" id="PRO_5042620452" evidence="1">
    <location>
        <begin position="21"/>
        <end position="155"/>
    </location>
</feature>
<feature type="signal peptide" evidence="1">
    <location>
        <begin position="1"/>
        <end position="20"/>
    </location>
</feature>
<protein>
    <submittedName>
        <fullName evidence="2">Uncharacterized protein</fullName>
    </submittedName>
</protein>
<dbReference type="Proteomes" id="UP001251528">
    <property type="component" value="Unassembled WGS sequence"/>
</dbReference>
<dbReference type="EMBL" id="JASWJB010000272">
    <property type="protein sequence ID" value="KAK2592338.1"/>
    <property type="molecule type" value="Genomic_DNA"/>
</dbReference>
<keyword evidence="3" id="KW-1185">Reference proteome</keyword>
<dbReference type="SUPFAM" id="SSF49870">
    <property type="entry name" value="Osmotin, thaumatin-like protein"/>
    <property type="match status" value="1"/>
</dbReference>
<organism evidence="2 3">
    <name type="scientific">Conoideocrella luteorostrata</name>
    <dbReference type="NCBI Taxonomy" id="1105319"/>
    <lineage>
        <taxon>Eukaryota</taxon>
        <taxon>Fungi</taxon>
        <taxon>Dikarya</taxon>
        <taxon>Ascomycota</taxon>
        <taxon>Pezizomycotina</taxon>
        <taxon>Sordariomycetes</taxon>
        <taxon>Hypocreomycetidae</taxon>
        <taxon>Hypocreales</taxon>
        <taxon>Clavicipitaceae</taxon>
        <taxon>Conoideocrella</taxon>
    </lineage>
</organism>
<dbReference type="PANTHER" id="PTHR36195:SF4">
    <property type="entry name" value="DOMAIN PROTEIN, PUTATIVE (AFU_ORTHOLOGUE AFUA_5G01990)-RELATED"/>
    <property type="match status" value="1"/>
</dbReference>
<dbReference type="Pfam" id="PF04681">
    <property type="entry name" value="Bys1"/>
    <property type="match status" value="1"/>
</dbReference>
<gene>
    <name evidence="2" type="ORF">QQS21_009957</name>
</gene>
<name>A0AAJ0CIA7_9HYPO</name>
<evidence type="ECO:0000256" key="1">
    <source>
        <dbReference type="SAM" id="SignalP"/>
    </source>
</evidence>
<dbReference type="AlphaFoldDB" id="A0AAJ0CIA7"/>
<comment type="caution">
    <text evidence="2">The sequence shown here is derived from an EMBL/GenBank/DDBJ whole genome shotgun (WGS) entry which is preliminary data.</text>
</comment>
<reference evidence="2" key="1">
    <citation type="submission" date="2023-06" db="EMBL/GenBank/DDBJ databases">
        <title>Conoideocrella luteorostrata (Hypocreales: Clavicipitaceae), a potential biocontrol fungus for elongate hemlock scale in United States Christmas tree production areas.</title>
        <authorList>
            <person name="Barrett H."/>
            <person name="Lovett B."/>
            <person name="Macias A.M."/>
            <person name="Stajich J.E."/>
            <person name="Kasson M.T."/>
        </authorList>
    </citation>
    <scope>NUCLEOTIDE SEQUENCE</scope>
    <source>
        <strain evidence="2">ARSEF 14590</strain>
    </source>
</reference>
<dbReference type="InterPro" id="IPR006771">
    <property type="entry name" value="CetA-like"/>
</dbReference>
<dbReference type="InterPro" id="IPR037176">
    <property type="entry name" value="Osmotin/thaumatin-like_sf"/>
</dbReference>
<evidence type="ECO:0000313" key="3">
    <source>
        <dbReference type="Proteomes" id="UP001251528"/>
    </source>
</evidence>
<accession>A0AAJ0CIA7</accession>